<dbReference type="SMART" id="SM00448">
    <property type="entry name" value="REC"/>
    <property type="match status" value="1"/>
</dbReference>
<protein>
    <submittedName>
        <fullName evidence="3">Response regulator</fullName>
    </submittedName>
</protein>
<dbReference type="PROSITE" id="PS50110">
    <property type="entry name" value="RESPONSE_REGULATORY"/>
    <property type="match status" value="1"/>
</dbReference>
<reference evidence="3 4" key="1">
    <citation type="journal article" date="2021" name="Microorganisms">
        <title>Acidisoma silvae sp. nov. and Acidisomacellulosilytica sp. nov., Two Acidophilic Bacteria Isolated from Decaying Wood, Hydrolyzing Cellulose and Producing Poly-3-hydroxybutyrate.</title>
        <authorList>
            <person name="Mieszkin S."/>
            <person name="Pouder E."/>
            <person name="Uroz S."/>
            <person name="Simon-Colin C."/>
            <person name="Alain K."/>
        </authorList>
    </citation>
    <scope>NUCLEOTIDE SEQUENCE [LARGE SCALE GENOMIC DNA]</scope>
    <source>
        <strain evidence="3 4">HW T5.17</strain>
    </source>
</reference>
<feature type="domain" description="Response regulatory" evidence="2">
    <location>
        <begin position="1"/>
        <end position="110"/>
    </location>
</feature>
<dbReference type="EMBL" id="JAESVA010000004">
    <property type="protein sequence ID" value="MCB8881153.1"/>
    <property type="molecule type" value="Genomic_DNA"/>
</dbReference>
<evidence type="ECO:0000259" key="2">
    <source>
        <dbReference type="PROSITE" id="PS50110"/>
    </source>
</evidence>
<name>A0A963Z3H2_9PROT</name>
<dbReference type="InterPro" id="IPR001789">
    <property type="entry name" value="Sig_transdc_resp-reg_receiver"/>
</dbReference>
<evidence type="ECO:0000313" key="4">
    <source>
        <dbReference type="Proteomes" id="UP000721844"/>
    </source>
</evidence>
<comment type="caution">
    <text evidence="3">The sequence shown here is derived from an EMBL/GenBank/DDBJ whole genome shotgun (WGS) entry which is preliminary data.</text>
</comment>
<dbReference type="Gene3D" id="3.40.50.2300">
    <property type="match status" value="1"/>
</dbReference>
<proteinExistence type="predicted"/>
<dbReference type="Proteomes" id="UP000721844">
    <property type="component" value="Unassembled WGS sequence"/>
</dbReference>
<dbReference type="GO" id="GO:0000160">
    <property type="term" value="P:phosphorelay signal transduction system"/>
    <property type="evidence" value="ECO:0007669"/>
    <property type="project" value="InterPro"/>
</dbReference>
<organism evidence="3 4">
    <name type="scientific">Acidisoma cellulosilyticum</name>
    <dbReference type="NCBI Taxonomy" id="2802395"/>
    <lineage>
        <taxon>Bacteria</taxon>
        <taxon>Pseudomonadati</taxon>
        <taxon>Pseudomonadota</taxon>
        <taxon>Alphaproteobacteria</taxon>
        <taxon>Acetobacterales</taxon>
        <taxon>Acidocellaceae</taxon>
        <taxon>Acidisoma</taxon>
    </lineage>
</organism>
<evidence type="ECO:0000313" key="3">
    <source>
        <dbReference type="EMBL" id="MCB8881153.1"/>
    </source>
</evidence>
<dbReference type="SUPFAM" id="SSF52172">
    <property type="entry name" value="CheY-like"/>
    <property type="match status" value="1"/>
</dbReference>
<gene>
    <name evidence="3" type="ORF">ACELLULO517_12975</name>
</gene>
<dbReference type="InterPro" id="IPR011006">
    <property type="entry name" value="CheY-like_superfamily"/>
</dbReference>
<keyword evidence="1" id="KW-0597">Phosphoprotein</keyword>
<keyword evidence="4" id="KW-1185">Reference proteome</keyword>
<sequence length="123" mass="13022">MLVVEDEMLVSLLIEDALTDAGGTVVGPYDRVPDALEAVRTLPFDIAVLDVNVAGIKVYPVAETLSQRGIPFLLLSGYGAGAVPPERPSWPVCSKPFRPEQLIALLAALLDGAASPKDLNKIV</sequence>
<dbReference type="AlphaFoldDB" id="A0A963Z3H2"/>
<accession>A0A963Z3H2</accession>
<evidence type="ECO:0000256" key="1">
    <source>
        <dbReference type="PROSITE-ProRule" id="PRU00169"/>
    </source>
</evidence>
<dbReference type="RefSeq" id="WP_227307826.1">
    <property type="nucleotide sequence ID" value="NZ_JAESVA010000004.1"/>
</dbReference>
<feature type="modified residue" description="4-aspartylphosphate" evidence="1">
    <location>
        <position position="50"/>
    </location>
</feature>